<evidence type="ECO:0008006" key="4">
    <source>
        <dbReference type="Google" id="ProtNLM"/>
    </source>
</evidence>
<feature type="transmembrane region" description="Helical" evidence="1">
    <location>
        <begin position="199"/>
        <end position="227"/>
    </location>
</feature>
<dbReference type="Proteomes" id="UP000177215">
    <property type="component" value="Unassembled WGS sequence"/>
</dbReference>
<evidence type="ECO:0000313" key="3">
    <source>
        <dbReference type="Proteomes" id="UP000177215"/>
    </source>
</evidence>
<proteinExistence type="predicted"/>
<dbReference type="EMBL" id="MFMC01000031">
    <property type="protein sequence ID" value="OGG76928.1"/>
    <property type="molecule type" value="Genomic_DNA"/>
</dbReference>
<reference evidence="2 3" key="1">
    <citation type="journal article" date="2016" name="Nat. Commun.">
        <title>Thousands of microbial genomes shed light on interconnected biogeochemical processes in an aquifer system.</title>
        <authorList>
            <person name="Anantharaman K."/>
            <person name="Brown C.T."/>
            <person name="Hug L.A."/>
            <person name="Sharon I."/>
            <person name="Castelle C.J."/>
            <person name="Probst A.J."/>
            <person name="Thomas B.C."/>
            <person name="Singh A."/>
            <person name="Wilkins M.J."/>
            <person name="Karaoz U."/>
            <person name="Brodie E.L."/>
            <person name="Williams K.H."/>
            <person name="Hubbard S.S."/>
            <person name="Banfield J.F."/>
        </authorList>
    </citation>
    <scope>NUCLEOTIDE SEQUENCE [LARGE SCALE GENOMIC DNA]</scope>
</reference>
<organism evidence="2 3">
    <name type="scientific">Candidatus Kaiserbacteria bacterium RIFCSPLOWO2_01_FULL_54_24</name>
    <dbReference type="NCBI Taxonomy" id="1798515"/>
    <lineage>
        <taxon>Bacteria</taxon>
        <taxon>Candidatus Kaiseribacteriota</taxon>
    </lineage>
</organism>
<feature type="non-terminal residue" evidence="2">
    <location>
        <position position="313"/>
    </location>
</feature>
<dbReference type="AlphaFoldDB" id="A0A1F6ETG5"/>
<gene>
    <name evidence="2" type="ORF">A3B35_00810</name>
</gene>
<feature type="transmembrane region" description="Helical" evidence="1">
    <location>
        <begin position="274"/>
        <end position="295"/>
    </location>
</feature>
<evidence type="ECO:0000313" key="2">
    <source>
        <dbReference type="EMBL" id="OGG76928.1"/>
    </source>
</evidence>
<evidence type="ECO:0000256" key="1">
    <source>
        <dbReference type="SAM" id="Phobius"/>
    </source>
</evidence>
<keyword evidence="1" id="KW-0812">Transmembrane</keyword>
<name>A0A1F6ETG5_9BACT</name>
<keyword evidence="1" id="KW-1133">Transmembrane helix</keyword>
<protein>
    <recommendedName>
        <fullName evidence="4">Polymer-forming cytoskeletal protein</fullName>
    </recommendedName>
</protein>
<feature type="transmembrane region" description="Helical" evidence="1">
    <location>
        <begin position="248"/>
        <end position="268"/>
    </location>
</feature>
<comment type="caution">
    <text evidence="2">The sequence shown here is derived from an EMBL/GenBank/DDBJ whole genome shotgun (WGS) entry which is preliminary data.</text>
</comment>
<accession>A0A1F6ETG5</accession>
<keyword evidence="1" id="KW-0472">Membrane</keyword>
<sequence length="313" mass="32073">MPFLGQAAEIRTGEQPSVAGNERITEDIYIAGGNVSSAGVVAGDLITVGGNILVSGGVGGDLMMAGGSLTILGNVADDVRVAGGNITLQGGVGGDAAVAGGQLSIGGSGIKGDLLAGGGTVRVDTSVGGDIRIGGGDIYLNGLVVGNVEVFAEKLTLGKSAKISGNLTYTSKKEATFEEGATVAGETTFKQVEKKVSSAGVAAILFFAVFSTFLMHLVPALFLGLFFRRYSSTIIESVVAQPFMEIGRGLVVFIVLPVVSVMLLVTFLGIPLGILGLLAFAILMVALWMVVPIVLGPIAYKVLFKGEYEVNWK</sequence>
<dbReference type="STRING" id="1798515.A3B35_00810"/>